<comment type="caution">
    <text evidence="2">The sequence shown here is derived from an EMBL/GenBank/DDBJ whole genome shotgun (WGS) entry which is preliminary data.</text>
</comment>
<protein>
    <recommendedName>
        <fullName evidence="1">SET domain-containing protein</fullName>
    </recommendedName>
</protein>
<reference evidence="2" key="1">
    <citation type="submission" date="2023-03" db="EMBL/GenBank/DDBJ databases">
        <title>Massive genome expansion in bonnet fungi (Mycena s.s.) driven by repeated elements and novel gene families across ecological guilds.</title>
        <authorList>
            <consortium name="Lawrence Berkeley National Laboratory"/>
            <person name="Harder C.B."/>
            <person name="Miyauchi S."/>
            <person name="Viragh M."/>
            <person name="Kuo A."/>
            <person name="Thoen E."/>
            <person name="Andreopoulos B."/>
            <person name="Lu D."/>
            <person name="Skrede I."/>
            <person name="Drula E."/>
            <person name="Henrissat B."/>
            <person name="Morin E."/>
            <person name="Kohler A."/>
            <person name="Barry K."/>
            <person name="LaButti K."/>
            <person name="Morin E."/>
            <person name="Salamov A."/>
            <person name="Lipzen A."/>
            <person name="Mereny Z."/>
            <person name="Hegedus B."/>
            <person name="Baldrian P."/>
            <person name="Stursova M."/>
            <person name="Weitz H."/>
            <person name="Taylor A."/>
            <person name="Grigoriev I.V."/>
            <person name="Nagy L.G."/>
            <person name="Martin F."/>
            <person name="Kauserud H."/>
        </authorList>
    </citation>
    <scope>NUCLEOTIDE SEQUENCE</scope>
    <source>
        <strain evidence="2">CBHHK188m</strain>
    </source>
</reference>
<dbReference type="Proteomes" id="UP001215280">
    <property type="component" value="Unassembled WGS sequence"/>
</dbReference>
<dbReference type="Pfam" id="PF00856">
    <property type="entry name" value="SET"/>
    <property type="match status" value="1"/>
</dbReference>
<dbReference type="InterPro" id="IPR001214">
    <property type="entry name" value="SET_dom"/>
</dbReference>
<dbReference type="PANTHER" id="PTHR47332:SF4">
    <property type="entry name" value="SET DOMAIN-CONTAINING PROTEIN 5"/>
    <property type="match status" value="1"/>
</dbReference>
<keyword evidence="3" id="KW-1185">Reference proteome</keyword>
<dbReference type="InterPro" id="IPR053185">
    <property type="entry name" value="SET_domain_protein"/>
</dbReference>
<dbReference type="InterPro" id="IPR046341">
    <property type="entry name" value="SET_dom_sf"/>
</dbReference>
<dbReference type="EMBL" id="JARJLG010000140">
    <property type="protein sequence ID" value="KAJ7737883.1"/>
    <property type="molecule type" value="Genomic_DNA"/>
</dbReference>
<evidence type="ECO:0000259" key="1">
    <source>
        <dbReference type="PROSITE" id="PS50280"/>
    </source>
</evidence>
<accession>A0AAD7I966</accession>
<evidence type="ECO:0000313" key="3">
    <source>
        <dbReference type="Proteomes" id="UP001215280"/>
    </source>
</evidence>
<dbReference type="CDD" id="cd20071">
    <property type="entry name" value="SET_SMYD"/>
    <property type="match status" value="1"/>
</dbReference>
<dbReference type="PANTHER" id="PTHR47332">
    <property type="entry name" value="SET DOMAIN-CONTAINING PROTEIN 5"/>
    <property type="match status" value="1"/>
</dbReference>
<evidence type="ECO:0000313" key="2">
    <source>
        <dbReference type="EMBL" id="KAJ7737883.1"/>
    </source>
</evidence>
<sequence length="124" mass="14029">MVAKRPISKGELIALERPLIVSRTDVTIAEDQSTTGVFYRAALSLSSAHSSQTVKWLWSPMLLKLSIPDCSPNANFFFNPISFTGQFHAIRRIAKDEEITVLYCELAASREEQRAELLVHYKFL</sequence>
<dbReference type="Gene3D" id="2.170.270.10">
    <property type="entry name" value="SET domain"/>
    <property type="match status" value="1"/>
</dbReference>
<organism evidence="2 3">
    <name type="scientific">Mycena maculata</name>
    <dbReference type="NCBI Taxonomy" id="230809"/>
    <lineage>
        <taxon>Eukaryota</taxon>
        <taxon>Fungi</taxon>
        <taxon>Dikarya</taxon>
        <taxon>Basidiomycota</taxon>
        <taxon>Agaricomycotina</taxon>
        <taxon>Agaricomycetes</taxon>
        <taxon>Agaricomycetidae</taxon>
        <taxon>Agaricales</taxon>
        <taxon>Marasmiineae</taxon>
        <taxon>Mycenaceae</taxon>
        <taxon>Mycena</taxon>
    </lineage>
</organism>
<proteinExistence type="predicted"/>
<gene>
    <name evidence="2" type="ORF">DFH07DRAFT_966297</name>
</gene>
<feature type="domain" description="SET" evidence="1">
    <location>
        <begin position="1"/>
        <end position="104"/>
    </location>
</feature>
<name>A0AAD7I966_9AGAR</name>
<dbReference type="AlphaFoldDB" id="A0AAD7I966"/>
<dbReference type="PROSITE" id="PS50280">
    <property type="entry name" value="SET"/>
    <property type="match status" value="1"/>
</dbReference>
<dbReference type="SUPFAM" id="SSF82199">
    <property type="entry name" value="SET domain"/>
    <property type="match status" value="1"/>
</dbReference>